<evidence type="ECO:0000313" key="2">
    <source>
        <dbReference type="Proteomes" id="UP000276133"/>
    </source>
</evidence>
<proteinExistence type="predicted"/>
<gene>
    <name evidence="1" type="ORF">BpHYR1_039111</name>
</gene>
<organism evidence="1 2">
    <name type="scientific">Brachionus plicatilis</name>
    <name type="common">Marine rotifer</name>
    <name type="synonym">Brachionus muelleri</name>
    <dbReference type="NCBI Taxonomy" id="10195"/>
    <lineage>
        <taxon>Eukaryota</taxon>
        <taxon>Metazoa</taxon>
        <taxon>Spiralia</taxon>
        <taxon>Gnathifera</taxon>
        <taxon>Rotifera</taxon>
        <taxon>Eurotatoria</taxon>
        <taxon>Monogononta</taxon>
        <taxon>Pseudotrocha</taxon>
        <taxon>Ploima</taxon>
        <taxon>Brachionidae</taxon>
        <taxon>Brachionus</taxon>
    </lineage>
</organism>
<accession>A0A3M7SM55</accession>
<name>A0A3M7SM55_BRAPC</name>
<dbReference type="EMBL" id="REGN01001132">
    <property type="protein sequence ID" value="RNA36740.1"/>
    <property type="molecule type" value="Genomic_DNA"/>
</dbReference>
<reference evidence="1 2" key="1">
    <citation type="journal article" date="2018" name="Sci. Rep.">
        <title>Genomic signatures of local adaptation to the degree of environmental predictability in rotifers.</title>
        <authorList>
            <person name="Franch-Gras L."/>
            <person name="Hahn C."/>
            <person name="Garcia-Roger E.M."/>
            <person name="Carmona M.J."/>
            <person name="Serra M."/>
            <person name="Gomez A."/>
        </authorList>
    </citation>
    <scope>NUCLEOTIDE SEQUENCE [LARGE SCALE GENOMIC DNA]</scope>
    <source>
        <strain evidence="1">HYR1</strain>
    </source>
</reference>
<protein>
    <submittedName>
        <fullName evidence="1">Uncharacterized protein</fullName>
    </submittedName>
</protein>
<dbReference type="Proteomes" id="UP000276133">
    <property type="component" value="Unassembled WGS sequence"/>
</dbReference>
<evidence type="ECO:0000313" key="1">
    <source>
        <dbReference type="EMBL" id="RNA36740.1"/>
    </source>
</evidence>
<dbReference type="AlphaFoldDB" id="A0A3M7SM55"/>
<comment type="caution">
    <text evidence="1">The sequence shown here is derived from an EMBL/GenBank/DDBJ whole genome shotgun (WGS) entry which is preliminary data.</text>
</comment>
<keyword evidence="2" id="KW-1185">Reference proteome</keyword>
<sequence length="62" mass="7220">MAGESPTTLESDKKENNIIVKIEWTYVVDKSGICLFVYCTFSHPTPVDVCWLQNKHKIFWND</sequence>